<reference evidence="2 3" key="1">
    <citation type="submission" date="2013-03" db="EMBL/GenBank/DDBJ databases">
        <title>The Genome Sequence of Exophiala aquamarina CBS 119918.</title>
        <authorList>
            <consortium name="The Broad Institute Genomics Platform"/>
            <person name="Cuomo C."/>
            <person name="de Hoog S."/>
            <person name="Gorbushina A."/>
            <person name="Walker B."/>
            <person name="Young S.K."/>
            <person name="Zeng Q."/>
            <person name="Gargeya S."/>
            <person name="Fitzgerald M."/>
            <person name="Haas B."/>
            <person name="Abouelleil A."/>
            <person name="Allen A.W."/>
            <person name="Alvarado L."/>
            <person name="Arachchi H.M."/>
            <person name="Berlin A.M."/>
            <person name="Chapman S.B."/>
            <person name="Gainer-Dewar J."/>
            <person name="Goldberg J."/>
            <person name="Griggs A."/>
            <person name="Gujja S."/>
            <person name="Hansen M."/>
            <person name="Howarth C."/>
            <person name="Imamovic A."/>
            <person name="Ireland A."/>
            <person name="Larimer J."/>
            <person name="McCowan C."/>
            <person name="Murphy C."/>
            <person name="Pearson M."/>
            <person name="Poon T.W."/>
            <person name="Priest M."/>
            <person name="Roberts A."/>
            <person name="Saif S."/>
            <person name="Shea T."/>
            <person name="Sisk P."/>
            <person name="Sykes S."/>
            <person name="Wortman J."/>
            <person name="Nusbaum C."/>
            <person name="Birren B."/>
        </authorList>
    </citation>
    <scope>NUCLEOTIDE SEQUENCE [LARGE SCALE GENOMIC DNA]</scope>
    <source>
        <strain evidence="2 3">CBS 119918</strain>
    </source>
</reference>
<dbReference type="STRING" id="1182545.A0A072P3R9"/>
<feature type="compositionally biased region" description="Acidic residues" evidence="1">
    <location>
        <begin position="164"/>
        <end position="176"/>
    </location>
</feature>
<protein>
    <submittedName>
        <fullName evidence="2">Uncharacterized protein</fullName>
    </submittedName>
</protein>
<feature type="compositionally biased region" description="Basic and acidic residues" evidence="1">
    <location>
        <begin position="140"/>
        <end position="163"/>
    </location>
</feature>
<sequence>MSLRIRNLSLPILRVANAKPFSISSVARNDEDGPSGSQQPSEQPQPRRGLKNINPRPQGPRIIRQANPPRPDQPMKAGGPSVPSRKTPYGGQYQGQRQGQSPGSPPTVLRRTGTGTGRLPSGQVQGSRFIRKSQTGAPDSGRRGKPQSDKRMALARGKAKEDKESEQDAEVEDIDAQADDYIAKCVDRPVNPTEPIEHVPGENMSIEELRKDWPNIPLSATGLTESVQQRIEFLAHRLPHGYQTPMQLVERYRKGKLTRFESEEEKETVLKLAAEVSKQKADEITEKNGVEVHAKDMAFDDLSTRSDERNTLADAYVKGTYPALEKQKMPFLDQITRNLRNNDTYNPMQSEQFMKAIASMTSQR</sequence>
<organism evidence="2 3">
    <name type="scientific">Exophiala aquamarina CBS 119918</name>
    <dbReference type="NCBI Taxonomy" id="1182545"/>
    <lineage>
        <taxon>Eukaryota</taxon>
        <taxon>Fungi</taxon>
        <taxon>Dikarya</taxon>
        <taxon>Ascomycota</taxon>
        <taxon>Pezizomycotina</taxon>
        <taxon>Eurotiomycetes</taxon>
        <taxon>Chaetothyriomycetidae</taxon>
        <taxon>Chaetothyriales</taxon>
        <taxon>Herpotrichiellaceae</taxon>
        <taxon>Exophiala</taxon>
    </lineage>
</organism>
<feature type="region of interest" description="Disordered" evidence="1">
    <location>
        <begin position="16"/>
        <end position="176"/>
    </location>
</feature>
<dbReference type="GeneID" id="25284412"/>
<dbReference type="VEuPathDB" id="FungiDB:A1O9_09503"/>
<dbReference type="RefSeq" id="XP_013256927.1">
    <property type="nucleotide sequence ID" value="XM_013401473.1"/>
</dbReference>
<dbReference type="OrthoDB" id="5365739at2759"/>
<evidence type="ECO:0000313" key="3">
    <source>
        <dbReference type="Proteomes" id="UP000027920"/>
    </source>
</evidence>
<evidence type="ECO:0000313" key="2">
    <source>
        <dbReference type="EMBL" id="KEF54337.1"/>
    </source>
</evidence>
<name>A0A072P3R9_9EURO</name>
<keyword evidence="3" id="KW-1185">Reference proteome</keyword>
<feature type="compositionally biased region" description="Polar residues" evidence="1">
    <location>
        <begin position="122"/>
        <end position="137"/>
    </location>
</feature>
<gene>
    <name evidence="2" type="ORF">A1O9_09503</name>
</gene>
<evidence type="ECO:0000256" key="1">
    <source>
        <dbReference type="SAM" id="MobiDB-lite"/>
    </source>
</evidence>
<dbReference type="HOGENOM" id="CLU_060775_0_0_1"/>
<comment type="caution">
    <text evidence="2">The sequence shown here is derived from an EMBL/GenBank/DDBJ whole genome shotgun (WGS) entry which is preliminary data.</text>
</comment>
<feature type="compositionally biased region" description="Low complexity" evidence="1">
    <location>
        <begin position="88"/>
        <end position="102"/>
    </location>
</feature>
<dbReference type="EMBL" id="AMGV01000010">
    <property type="protein sequence ID" value="KEF54337.1"/>
    <property type="molecule type" value="Genomic_DNA"/>
</dbReference>
<feature type="compositionally biased region" description="Low complexity" evidence="1">
    <location>
        <begin position="34"/>
        <end position="47"/>
    </location>
</feature>
<accession>A0A072P3R9</accession>
<dbReference type="AlphaFoldDB" id="A0A072P3R9"/>
<proteinExistence type="predicted"/>
<dbReference type="Proteomes" id="UP000027920">
    <property type="component" value="Unassembled WGS sequence"/>
</dbReference>